<dbReference type="STRING" id="3088.A0A383VIM1"/>
<reference evidence="1 2" key="1">
    <citation type="submission" date="2016-10" db="EMBL/GenBank/DDBJ databases">
        <authorList>
            <person name="Cai Z."/>
        </authorList>
    </citation>
    <scope>NUCLEOTIDE SEQUENCE [LARGE SCALE GENOMIC DNA]</scope>
</reference>
<dbReference type="AlphaFoldDB" id="A0A383VIM1"/>
<organism evidence="1 2">
    <name type="scientific">Tetradesmus obliquus</name>
    <name type="common">Green alga</name>
    <name type="synonym">Acutodesmus obliquus</name>
    <dbReference type="NCBI Taxonomy" id="3088"/>
    <lineage>
        <taxon>Eukaryota</taxon>
        <taxon>Viridiplantae</taxon>
        <taxon>Chlorophyta</taxon>
        <taxon>core chlorophytes</taxon>
        <taxon>Chlorophyceae</taxon>
        <taxon>CS clade</taxon>
        <taxon>Sphaeropleales</taxon>
        <taxon>Scenedesmaceae</taxon>
        <taxon>Tetradesmus</taxon>
    </lineage>
</organism>
<accession>A0A383VIM1</accession>
<evidence type="ECO:0008006" key="3">
    <source>
        <dbReference type="Google" id="ProtNLM"/>
    </source>
</evidence>
<name>A0A383VIM1_TETOB</name>
<gene>
    <name evidence="1" type="ORF">BQ4739_LOCUS5812</name>
</gene>
<keyword evidence="2" id="KW-1185">Reference proteome</keyword>
<dbReference type="InterPro" id="IPR029063">
    <property type="entry name" value="SAM-dependent_MTases_sf"/>
</dbReference>
<proteinExistence type="predicted"/>
<dbReference type="Pfam" id="PF13578">
    <property type="entry name" value="Methyltransf_24"/>
    <property type="match status" value="1"/>
</dbReference>
<dbReference type="Proteomes" id="UP000256970">
    <property type="component" value="Unassembled WGS sequence"/>
</dbReference>
<dbReference type="SUPFAM" id="SSF53335">
    <property type="entry name" value="S-adenosyl-L-methionine-dependent methyltransferases"/>
    <property type="match status" value="1"/>
</dbReference>
<dbReference type="EMBL" id="FNXT01000628">
    <property type="protein sequence ID" value="SZX65377.1"/>
    <property type="molecule type" value="Genomic_DNA"/>
</dbReference>
<dbReference type="CDD" id="cd02440">
    <property type="entry name" value="AdoMet_MTases"/>
    <property type="match status" value="1"/>
</dbReference>
<protein>
    <recommendedName>
        <fullName evidence="3">Methyltransferase domain-containing protein</fullName>
    </recommendedName>
</protein>
<dbReference type="Gene3D" id="3.40.50.150">
    <property type="entry name" value="Vaccinia Virus protein VP39"/>
    <property type="match status" value="1"/>
</dbReference>
<evidence type="ECO:0000313" key="2">
    <source>
        <dbReference type="Proteomes" id="UP000256970"/>
    </source>
</evidence>
<evidence type="ECO:0000313" key="1">
    <source>
        <dbReference type="EMBL" id="SZX65377.1"/>
    </source>
</evidence>
<sequence>MDNCCINTVRFSASTARSSSTAATVAPLTAASAAQPARTTAKAPGPDLGPLRIHAGTDNPIWAYFNDYKSGPYADKWVQYFDVYNRYFAKYAGKEVHFLEIGVQSGGSIELWKAFFGPGLHYYGVDINPYTKPLFESPGAPSVKVFVGSQSDRTFWQTQVLPTVPKLDIVLDDGGHTMEQQIIAFEEVYKHVKPTGVYIVEDCATSYRPEWGGGYKKTDTWIEYSKSLIDTALHADYFNSAANRTLVTESTMSIAYYDQMVVFEKGTHTPSSPVQRGDARMDYMPPTKNGAVDPEVLKTLKERYKKAP</sequence>